<protein>
    <recommendedName>
        <fullName evidence="5">DUF4367 domain-containing protein</fullName>
    </recommendedName>
</protein>
<keyword evidence="2" id="KW-0472">Membrane</keyword>
<organism evidence="3 4">
    <name type="scientific">Paenibacillus faecis</name>
    <dbReference type="NCBI Taxonomy" id="862114"/>
    <lineage>
        <taxon>Bacteria</taxon>
        <taxon>Bacillati</taxon>
        <taxon>Bacillota</taxon>
        <taxon>Bacilli</taxon>
        <taxon>Bacillales</taxon>
        <taxon>Paenibacillaceae</taxon>
        <taxon>Paenibacillus</taxon>
    </lineage>
</organism>
<evidence type="ECO:0000313" key="3">
    <source>
        <dbReference type="EMBL" id="TYA12251.1"/>
    </source>
</evidence>
<reference evidence="3 4" key="1">
    <citation type="submission" date="2019-08" db="EMBL/GenBank/DDBJ databases">
        <title>Genome sequencing of Paenibacillus faecis DSM 23593(T).</title>
        <authorList>
            <person name="Kook J.-K."/>
            <person name="Park S.-N."/>
            <person name="Lim Y.K."/>
        </authorList>
    </citation>
    <scope>NUCLEOTIDE SEQUENCE [LARGE SCALE GENOMIC DNA]</scope>
    <source>
        <strain evidence="3 4">DSM 23593</strain>
    </source>
</reference>
<name>A0A5D0CQP8_9BACL</name>
<feature type="compositionally biased region" description="Basic and acidic residues" evidence="1">
    <location>
        <begin position="183"/>
        <end position="196"/>
    </location>
</feature>
<evidence type="ECO:0008006" key="5">
    <source>
        <dbReference type="Google" id="ProtNLM"/>
    </source>
</evidence>
<keyword evidence="2" id="KW-1133">Transmembrane helix</keyword>
<keyword evidence="4" id="KW-1185">Reference proteome</keyword>
<evidence type="ECO:0000256" key="1">
    <source>
        <dbReference type="SAM" id="MobiDB-lite"/>
    </source>
</evidence>
<accession>A0A5D0CQP8</accession>
<keyword evidence="2" id="KW-0812">Transmembrane</keyword>
<feature type="transmembrane region" description="Helical" evidence="2">
    <location>
        <begin position="47"/>
        <end position="69"/>
    </location>
</feature>
<evidence type="ECO:0000313" key="4">
    <source>
        <dbReference type="Proteomes" id="UP000325218"/>
    </source>
</evidence>
<gene>
    <name evidence="3" type="ORF">FRY98_16205</name>
</gene>
<dbReference type="EMBL" id="VSDO01000003">
    <property type="protein sequence ID" value="TYA12251.1"/>
    <property type="molecule type" value="Genomic_DNA"/>
</dbReference>
<sequence length="324" mass="36449">MNRDNDRDLRQLFHNARLPETDLTRPVMKKLLESKAEKGRGTLNYRVSVFVLVGMLLTVSSAFAAVHLYSLTNHHGDIVYEEKQIDPADRDGNTLENQLRSLKSGQLADRLLKEGEAAAFYIAEGNPDRKIDIERAPLHFKTLSTLREQLKGQPIQLMDTVAGQKYKFESARVTYLPDELSDEERSKLTDQLEKQATESGKGYAMQPLRVSGDHWSLFSVYEHGGKQLLVQATKSDEKTVVQQSSAGSEGVKKEKLNVDGTELLYGEYTAVPGKETSREIATGKGISFIYPIPDSKFYIWYHIEDVGGHLSKQELIDLALAYLK</sequence>
<dbReference type="Proteomes" id="UP000325218">
    <property type="component" value="Unassembled WGS sequence"/>
</dbReference>
<feature type="region of interest" description="Disordered" evidence="1">
    <location>
        <begin position="179"/>
        <end position="199"/>
    </location>
</feature>
<dbReference type="RefSeq" id="WP_148453793.1">
    <property type="nucleotide sequence ID" value="NZ_VSDO01000003.1"/>
</dbReference>
<evidence type="ECO:0000256" key="2">
    <source>
        <dbReference type="SAM" id="Phobius"/>
    </source>
</evidence>
<comment type="caution">
    <text evidence="3">The sequence shown here is derived from an EMBL/GenBank/DDBJ whole genome shotgun (WGS) entry which is preliminary data.</text>
</comment>
<proteinExistence type="predicted"/>
<dbReference type="AlphaFoldDB" id="A0A5D0CQP8"/>
<dbReference type="OrthoDB" id="2644333at2"/>